<gene>
    <name evidence="1" type="primary">Contig18181.g877</name>
    <name evidence="1" type="ORF">STYLEM_21025</name>
</gene>
<keyword evidence="2" id="KW-1185">Reference proteome</keyword>
<name>A0A078BBW0_STYLE</name>
<dbReference type="InParanoid" id="A0A078BBW0"/>
<evidence type="ECO:0000313" key="1">
    <source>
        <dbReference type="EMBL" id="CDW91864.1"/>
    </source>
</evidence>
<protein>
    <submittedName>
        <fullName evidence="1">Uncharacterized protein</fullName>
    </submittedName>
</protein>
<dbReference type="Proteomes" id="UP000039865">
    <property type="component" value="Unassembled WGS sequence"/>
</dbReference>
<evidence type="ECO:0000313" key="2">
    <source>
        <dbReference type="Proteomes" id="UP000039865"/>
    </source>
</evidence>
<organism evidence="1 2">
    <name type="scientific">Stylonychia lemnae</name>
    <name type="common">Ciliate</name>
    <dbReference type="NCBI Taxonomy" id="5949"/>
    <lineage>
        <taxon>Eukaryota</taxon>
        <taxon>Sar</taxon>
        <taxon>Alveolata</taxon>
        <taxon>Ciliophora</taxon>
        <taxon>Intramacronucleata</taxon>
        <taxon>Spirotrichea</taxon>
        <taxon>Stichotrichia</taxon>
        <taxon>Sporadotrichida</taxon>
        <taxon>Oxytrichidae</taxon>
        <taxon>Stylonychinae</taxon>
        <taxon>Stylonychia</taxon>
    </lineage>
</organism>
<reference evidence="1 2" key="1">
    <citation type="submission" date="2014-06" db="EMBL/GenBank/DDBJ databases">
        <authorList>
            <person name="Swart Estienne"/>
        </authorList>
    </citation>
    <scope>NUCLEOTIDE SEQUENCE [LARGE SCALE GENOMIC DNA]</scope>
    <source>
        <strain evidence="1 2">130c</strain>
    </source>
</reference>
<dbReference type="OrthoDB" id="10511941at2759"/>
<dbReference type="AlphaFoldDB" id="A0A078BBW0"/>
<dbReference type="EMBL" id="CCKQ01019831">
    <property type="protein sequence ID" value="CDW91864.1"/>
    <property type="molecule type" value="Genomic_DNA"/>
</dbReference>
<sequence length="313" mass="37183">MDKVIGKLNSTRLNFWQAFKQGISLKGYNYYKPPPELKYRYPAPGSCAHEEVDHPNLYKKHWKTPYRESPYNIQKKEKKMSDDIAYSHFISDFPQFDPTQETDRMALREQQASTHGVAPLFDQVGKSIEEQRNEIWQALSNGAKDYEQLCEDYSGYINDLDQDYHPLQVQYREREFSGFENDPLYKEMIVEMEYFIEEMVGKKRITEKKMNMLKGTPKKWQILDDDAFDRDQIEKIQAAARAPLPDELELYQEKHSKPMQLPINNANVSKWRDDQRAIDGIGADFDPKLIEQDRERRKKYFLERFEKPVELNE</sequence>
<proteinExistence type="predicted"/>
<accession>A0A078BBW0</accession>